<protein>
    <submittedName>
        <fullName evidence="2">Prefoldin subunit 5, putative</fullName>
    </submittedName>
</protein>
<gene>
    <name evidence="2" type="ORF">EMH_0046240</name>
</gene>
<dbReference type="Proteomes" id="UP000030744">
    <property type="component" value="Unassembled WGS sequence"/>
</dbReference>
<comment type="similarity">
    <text evidence="1">Belongs to the prefoldin subunit alpha family.</text>
</comment>
<dbReference type="GO" id="GO:0016272">
    <property type="term" value="C:prefoldin complex"/>
    <property type="evidence" value="ECO:0007669"/>
    <property type="project" value="InterPro"/>
</dbReference>
<dbReference type="SUPFAM" id="SSF46579">
    <property type="entry name" value="Prefoldin"/>
    <property type="match status" value="1"/>
</dbReference>
<dbReference type="PANTHER" id="PTHR12674">
    <property type="entry name" value="PREFOLDIN SUBUNIT 5"/>
    <property type="match status" value="1"/>
</dbReference>
<accession>U6KLG6</accession>
<dbReference type="GO" id="GO:0005737">
    <property type="term" value="C:cytoplasm"/>
    <property type="evidence" value="ECO:0007669"/>
    <property type="project" value="TreeGrafter"/>
</dbReference>
<reference evidence="2" key="2">
    <citation type="submission" date="2013-10" db="EMBL/GenBank/DDBJ databases">
        <authorList>
            <person name="Aslett M."/>
        </authorList>
    </citation>
    <scope>NUCLEOTIDE SEQUENCE [LARGE SCALE GENOMIC DNA]</scope>
    <source>
        <strain evidence="2">Houghton</strain>
    </source>
</reference>
<dbReference type="GO" id="GO:1990113">
    <property type="term" value="P:RNA polymerase I assembly"/>
    <property type="evidence" value="ECO:0007669"/>
    <property type="project" value="TreeGrafter"/>
</dbReference>
<dbReference type="EMBL" id="HG735744">
    <property type="protein sequence ID" value="CDJ36303.1"/>
    <property type="molecule type" value="Genomic_DNA"/>
</dbReference>
<dbReference type="PANTHER" id="PTHR12674:SF2">
    <property type="entry name" value="PREFOLDIN SUBUNIT 5"/>
    <property type="match status" value="1"/>
</dbReference>
<organism evidence="2 3">
    <name type="scientific">Eimeria mitis</name>
    <dbReference type="NCBI Taxonomy" id="44415"/>
    <lineage>
        <taxon>Eukaryota</taxon>
        <taxon>Sar</taxon>
        <taxon>Alveolata</taxon>
        <taxon>Apicomplexa</taxon>
        <taxon>Conoidasida</taxon>
        <taxon>Coccidia</taxon>
        <taxon>Eucoccidiorida</taxon>
        <taxon>Eimeriorina</taxon>
        <taxon>Eimeriidae</taxon>
        <taxon>Eimeria</taxon>
    </lineage>
</organism>
<evidence type="ECO:0000313" key="2">
    <source>
        <dbReference type="EMBL" id="CDJ36303.1"/>
    </source>
</evidence>
<evidence type="ECO:0000313" key="3">
    <source>
        <dbReference type="Proteomes" id="UP000030744"/>
    </source>
</evidence>
<evidence type="ECO:0000256" key="1">
    <source>
        <dbReference type="ARBA" id="ARBA00010048"/>
    </source>
</evidence>
<dbReference type="InterPro" id="IPR009053">
    <property type="entry name" value="Prefoldin"/>
</dbReference>
<reference evidence="2" key="1">
    <citation type="submission" date="2013-10" db="EMBL/GenBank/DDBJ databases">
        <title>Genomic analysis of the causative agents of coccidiosis in chickens.</title>
        <authorList>
            <person name="Reid A.J."/>
            <person name="Blake D."/>
            <person name="Billington K."/>
            <person name="Browne H."/>
            <person name="Dunn M."/>
            <person name="Hung S."/>
            <person name="Kawahara F."/>
            <person name="Miranda-Saavedra D."/>
            <person name="Mourier T."/>
            <person name="Nagra H."/>
            <person name="Otto T.D."/>
            <person name="Rawlings N."/>
            <person name="Sanchez A."/>
            <person name="Sanders M."/>
            <person name="Subramaniam C."/>
            <person name="Tay Y."/>
            <person name="Dear P."/>
            <person name="Doerig C."/>
            <person name="Gruber A."/>
            <person name="Parkinson J."/>
            <person name="Shirley M."/>
            <person name="Wan K.L."/>
            <person name="Berriman M."/>
            <person name="Tomley F."/>
            <person name="Pain A."/>
        </authorList>
    </citation>
    <scope>NUCLEOTIDE SEQUENCE [LARGE SCALE GENOMIC DNA]</scope>
    <source>
        <strain evidence="2">Houghton</strain>
    </source>
</reference>
<dbReference type="GO" id="GO:0006457">
    <property type="term" value="P:protein folding"/>
    <property type="evidence" value="ECO:0007669"/>
    <property type="project" value="InterPro"/>
</dbReference>
<dbReference type="CDD" id="cd23157">
    <property type="entry name" value="Prefoldin_5"/>
    <property type="match status" value="1"/>
</dbReference>
<dbReference type="AlphaFoldDB" id="U6KLG6"/>
<dbReference type="NCBIfam" id="TIGR00293">
    <property type="entry name" value="prefoldin subunit alpha"/>
    <property type="match status" value="1"/>
</dbReference>
<keyword evidence="3" id="KW-1185">Reference proteome</keyword>
<sequence length="183" mass="20117">MKSRVRSVRAKMAAPPADTVEQHIANLNNLTLNQCSALVKSTEAEIQNISNHLSQLRVAAARLAECRDALTQLDSHIEKQKGEPSEILVPLTSSLYAKGRLQCDDKVLVDIGAGYMLQKTCKDAKKDGERTLNLVTEQHRKLERMLSEKQKQFEVLVATANRKLAGRQAAATAPATADQRTTA</sequence>
<name>U6KLG6_9EIME</name>
<dbReference type="Pfam" id="PF02996">
    <property type="entry name" value="Prefoldin"/>
    <property type="match status" value="1"/>
</dbReference>
<dbReference type="VEuPathDB" id="ToxoDB:EMH_0046240"/>
<dbReference type="GO" id="GO:1990115">
    <property type="term" value="P:RNA polymerase III assembly"/>
    <property type="evidence" value="ECO:0007669"/>
    <property type="project" value="TreeGrafter"/>
</dbReference>
<dbReference type="OrthoDB" id="10267474at2759"/>
<dbReference type="InterPro" id="IPR004127">
    <property type="entry name" value="Prefoldin_subunit_alpha"/>
</dbReference>
<dbReference type="RefSeq" id="XP_037878592.1">
    <property type="nucleotide sequence ID" value="XM_038022738.1"/>
</dbReference>
<proteinExistence type="inferred from homology"/>
<dbReference type="Gene3D" id="1.10.287.370">
    <property type="match status" value="1"/>
</dbReference>
<dbReference type="GeneID" id="60404057"/>
<dbReference type="GO" id="GO:0051082">
    <property type="term" value="F:unfolded protein binding"/>
    <property type="evidence" value="ECO:0007669"/>
    <property type="project" value="InterPro"/>
</dbReference>
<dbReference type="InterPro" id="IPR011599">
    <property type="entry name" value="PFD_alpha_archaea"/>
</dbReference>
<dbReference type="GO" id="GO:1990114">
    <property type="term" value="P:RNA polymerase II core complex assembly"/>
    <property type="evidence" value="ECO:0007669"/>
    <property type="project" value="TreeGrafter"/>
</dbReference>